<comment type="caution">
    <text evidence="2">The sequence shown here is derived from an EMBL/GenBank/DDBJ whole genome shotgun (WGS) entry which is preliminary data.</text>
</comment>
<evidence type="ECO:0000256" key="1">
    <source>
        <dbReference type="SAM" id="MobiDB-lite"/>
    </source>
</evidence>
<evidence type="ECO:0000313" key="2">
    <source>
        <dbReference type="EMBL" id="KAJ7643644.1"/>
    </source>
</evidence>
<sequence length="180" mass="19013">MSFPSPTRNRRTRNARRMKRSASCASFGRRGPFGLLNPALGGGVLSSSRCGIEEPLDLPPPACHVYRCVYPRPCSPLVPLARPSLLCATGTMPDHVTLSSRKTKVRLDSSGVRTPAAHWALIVCTGNRCGAAAPVNSTLAPRIVAMLLRQRGACGLLPLASGIPGSMWVSVDGELGIVGE</sequence>
<feature type="compositionally biased region" description="Basic residues" evidence="1">
    <location>
        <begin position="8"/>
        <end position="20"/>
    </location>
</feature>
<gene>
    <name evidence="2" type="ORF">FB45DRAFT_279222</name>
</gene>
<name>A0AAD7CA27_9AGAR</name>
<dbReference type="Proteomes" id="UP001221142">
    <property type="component" value="Unassembled WGS sequence"/>
</dbReference>
<dbReference type="AlphaFoldDB" id="A0AAD7CA27"/>
<accession>A0AAD7CA27</accession>
<protein>
    <submittedName>
        <fullName evidence="2">Uncharacterized protein</fullName>
    </submittedName>
</protein>
<organism evidence="2 3">
    <name type="scientific">Roridomyces roridus</name>
    <dbReference type="NCBI Taxonomy" id="1738132"/>
    <lineage>
        <taxon>Eukaryota</taxon>
        <taxon>Fungi</taxon>
        <taxon>Dikarya</taxon>
        <taxon>Basidiomycota</taxon>
        <taxon>Agaricomycotina</taxon>
        <taxon>Agaricomycetes</taxon>
        <taxon>Agaricomycetidae</taxon>
        <taxon>Agaricales</taxon>
        <taxon>Marasmiineae</taxon>
        <taxon>Mycenaceae</taxon>
        <taxon>Roridomyces</taxon>
    </lineage>
</organism>
<keyword evidence="3" id="KW-1185">Reference proteome</keyword>
<evidence type="ECO:0000313" key="3">
    <source>
        <dbReference type="Proteomes" id="UP001221142"/>
    </source>
</evidence>
<feature type="region of interest" description="Disordered" evidence="1">
    <location>
        <begin position="1"/>
        <end position="25"/>
    </location>
</feature>
<dbReference type="EMBL" id="JARKIF010000003">
    <property type="protein sequence ID" value="KAJ7643644.1"/>
    <property type="molecule type" value="Genomic_DNA"/>
</dbReference>
<reference evidence="2" key="1">
    <citation type="submission" date="2023-03" db="EMBL/GenBank/DDBJ databases">
        <title>Massive genome expansion in bonnet fungi (Mycena s.s.) driven by repeated elements and novel gene families across ecological guilds.</title>
        <authorList>
            <consortium name="Lawrence Berkeley National Laboratory"/>
            <person name="Harder C.B."/>
            <person name="Miyauchi S."/>
            <person name="Viragh M."/>
            <person name="Kuo A."/>
            <person name="Thoen E."/>
            <person name="Andreopoulos B."/>
            <person name="Lu D."/>
            <person name="Skrede I."/>
            <person name="Drula E."/>
            <person name="Henrissat B."/>
            <person name="Morin E."/>
            <person name="Kohler A."/>
            <person name="Barry K."/>
            <person name="LaButti K."/>
            <person name="Morin E."/>
            <person name="Salamov A."/>
            <person name="Lipzen A."/>
            <person name="Mereny Z."/>
            <person name="Hegedus B."/>
            <person name="Baldrian P."/>
            <person name="Stursova M."/>
            <person name="Weitz H."/>
            <person name="Taylor A."/>
            <person name="Grigoriev I.V."/>
            <person name="Nagy L.G."/>
            <person name="Martin F."/>
            <person name="Kauserud H."/>
        </authorList>
    </citation>
    <scope>NUCLEOTIDE SEQUENCE</scope>
    <source>
        <strain evidence="2">9284</strain>
    </source>
</reference>
<proteinExistence type="predicted"/>